<proteinExistence type="predicted"/>
<comment type="caution">
    <text evidence="2">The sequence shown here is derived from an EMBL/GenBank/DDBJ whole genome shotgun (WGS) entry which is preliminary data.</text>
</comment>
<accession>A0AAV4USG6</accession>
<reference evidence="2 3" key="1">
    <citation type="submission" date="2021-06" db="EMBL/GenBank/DDBJ databases">
        <title>Caerostris extrusa draft genome.</title>
        <authorList>
            <person name="Kono N."/>
            <person name="Arakawa K."/>
        </authorList>
    </citation>
    <scope>NUCLEOTIDE SEQUENCE [LARGE SCALE GENOMIC DNA]</scope>
</reference>
<name>A0AAV4USG6_CAEEX</name>
<dbReference type="EMBL" id="BPLR01013351">
    <property type="protein sequence ID" value="GIY60620.1"/>
    <property type="molecule type" value="Genomic_DNA"/>
</dbReference>
<feature type="region of interest" description="Disordered" evidence="1">
    <location>
        <begin position="206"/>
        <end position="226"/>
    </location>
</feature>
<feature type="compositionally biased region" description="Basic and acidic residues" evidence="1">
    <location>
        <begin position="217"/>
        <end position="226"/>
    </location>
</feature>
<evidence type="ECO:0000313" key="3">
    <source>
        <dbReference type="Proteomes" id="UP001054945"/>
    </source>
</evidence>
<evidence type="ECO:0000256" key="1">
    <source>
        <dbReference type="SAM" id="MobiDB-lite"/>
    </source>
</evidence>
<keyword evidence="3" id="KW-1185">Reference proteome</keyword>
<protein>
    <submittedName>
        <fullName evidence="2">Uncharacterized protein</fullName>
    </submittedName>
</protein>
<evidence type="ECO:0000313" key="2">
    <source>
        <dbReference type="EMBL" id="GIY60620.1"/>
    </source>
</evidence>
<dbReference type="AlphaFoldDB" id="A0AAV4USG6"/>
<sequence>MIFQSEFEPINLSAFLSKISHAKTEHKQPGKLKPPTQRRNSIRLVCLVVGAADQIPRQLASRYDDSKKTTNRCSSHFHFCPPAFHVEISESLPLCHSNASGDAPAKRRLPNWRLDLSDDFFAQPPSVVGRSLSSYSCEREEFENFRFTPFHEKSTHEKGLGKVGRGKEIVWDSDTKSNFPRNRNRLGRWKSFFEFLREILRGLSGRKTAAKKSSGRSNEKEDLKFK</sequence>
<organism evidence="2 3">
    <name type="scientific">Caerostris extrusa</name>
    <name type="common">Bark spider</name>
    <name type="synonym">Caerostris bankana</name>
    <dbReference type="NCBI Taxonomy" id="172846"/>
    <lineage>
        <taxon>Eukaryota</taxon>
        <taxon>Metazoa</taxon>
        <taxon>Ecdysozoa</taxon>
        <taxon>Arthropoda</taxon>
        <taxon>Chelicerata</taxon>
        <taxon>Arachnida</taxon>
        <taxon>Araneae</taxon>
        <taxon>Araneomorphae</taxon>
        <taxon>Entelegynae</taxon>
        <taxon>Araneoidea</taxon>
        <taxon>Araneidae</taxon>
        <taxon>Caerostris</taxon>
    </lineage>
</organism>
<dbReference type="Proteomes" id="UP001054945">
    <property type="component" value="Unassembled WGS sequence"/>
</dbReference>
<gene>
    <name evidence="2" type="ORF">CEXT_176171</name>
</gene>